<dbReference type="Gene3D" id="3.40.50.720">
    <property type="entry name" value="NAD(P)-binding Rossmann-like Domain"/>
    <property type="match status" value="1"/>
</dbReference>
<protein>
    <recommendedName>
        <fullName evidence="4">Acetoin dehydrogenase</fullName>
    </recommendedName>
</protein>
<dbReference type="PANTHER" id="PTHR43391:SF82">
    <property type="entry name" value="OXIDOREDUCTASE SADH-RELATED"/>
    <property type="match status" value="1"/>
</dbReference>
<keyword evidence="2" id="KW-0560">Oxidoreductase</keyword>
<evidence type="ECO:0000313" key="3">
    <source>
        <dbReference type="EMBL" id="SUZ95135.1"/>
    </source>
</evidence>
<dbReference type="InterPro" id="IPR002347">
    <property type="entry name" value="SDR_fam"/>
</dbReference>
<dbReference type="PRINTS" id="PR00080">
    <property type="entry name" value="SDRFAMILY"/>
</dbReference>
<organism evidence="3">
    <name type="scientific">marine metagenome</name>
    <dbReference type="NCBI Taxonomy" id="408172"/>
    <lineage>
        <taxon>unclassified sequences</taxon>
        <taxon>metagenomes</taxon>
        <taxon>ecological metagenomes</taxon>
    </lineage>
</organism>
<accession>A0A381RTB8</accession>
<proteinExistence type="inferred from homology"/>
<dbReference type="InterPro" id="IPR036291">
    <property type="entry name" value="NAD(P)-bd_dom_sf"/>
</dbReference>
<evidence type="ECO:0000256" key="1">
    <source>
        <dbReference type="ARBA" id="ARBA00006484"/>
    </source>
</evidence>
<dbReference type="PANTHER" id="PTHR43391">
    <property type="entry name" value="RETINOL DEHYDROGENASE-RELATED"/>
    <property type="match status" value="1"/>
</dbReference>
<dbReference type="Pfam" id="PF00106">
    <property type="entry name" value="adh_short"/>
    <property type="match status" value="1"/>
</dbReference>
<dbReference type="InterPro" id="IPR020904">
    <property type="entry name" value="Sc_DH/Rdtase_CS"/>
</dbReference>
<reference evidence="3" key="1">
    <citation type="submission" date="2018-05" db="EMBL/GenBank/DDBJ databases">
        <authorList>
            <person name="Lanie J.A."/>
            <person name="Ng W.-L."/>
            <person name="Kazmierczak K.M."/>
            <person name="Andrzejewski T.M."/>
            <person name="Davidsen T.M."/>
            <person name="Wayne K.J."/>
            <person name="Tettelin H."/>
            <person name="Glass J.I."/>
            <person name="Rusch D."/>
            <person name="Podicherti R."/>
            <person name="Tsui H.-C.T."/>
            <person name="Winkler M.E."/>
        </authorList>
    </citation>
    <scope>NUCLEOTIDE SEQUENCE</scope>
</reference>
<comment type="similarity">
    <text evidence="1">Belongs to the short-chain dehydrogenases/reductases (SDR) family.</text>
</comment>
<dbReference type="AlphaFoldDB" id="A0A381RTB8"/>
<dbReference type="SUPFAM" id="SSF51735">
    <property type="entry name" value="NAD(P)-binding Rossmann-fold domains"/>
    <property type="match status" value="1"/>
</dbReference>
<sequence>MRNFKDKVVVITGAGSGIGRSLAVQFANLGCHLAIADNSMDALQETEKLISNITNNYSIHHLDVSNRQKVQLFADEVIKNHNDIHILINNAGVTLLDRMEYGNIDEFKWLMDINFYGVIYGVTMFLPYLKNAEEAHIVNISSTFGIMAMPGQAAYNSSKFAVRGFTEALRMELCDTSVNVSCVHPGGIKTSIAKNARRAPGITASTKIDVVEEFNRQAKTTSDKAALTIIKGIKKNKKRILIGIDAKIIDLLVRIFPNSYEKILRLENRYRKRMDT</sequence>
<evidence type="ECO:0000256" key="2">
    <source>
        <dbReference type="ARBA" id="ARBA00023002"/>
    </source>
</evidence>
<dbReference type="EMBL" id="UINC01002298">
    <property type="protein sequence ID" value="SUZ95135.1"/>
    <property type="molecule type" value="Genomic_DNA"/>
</dbReference>
<name>A0A381RTB8_9ZZZZ</name>
<dbReference type="GO" id="GO:0016491">
    <property type="term" value="F:oxidoreductase activity"/>
    <property type="evidence" value="ECO:0007669"/>
    <property type="project" value="UniProtKB-KW"/>
</dbReference>
<dbReference type="CDD" id="cd05233">
    <property type="entry name" value="SDR_c"/>
    <property type="match status" value="1"/>
</dbReference>
<evidence type="ECO:0008006" key="4">
    <source>
        <dbReference type="Google" id="ProtNLM"/>
    </source>
</evidence>
<gene>
    <name evidence="3" type="ORF">METZ01_LOCUS47989</name>
</gene>
<dbReference type="PRINTS" id="PR00081">
    <property type="entry name" value="GDHRDH"/>
</dbReference>
<dbReference type="PROSITE" id="PS00061">
    <property type="entry name" value="ADH_SHORT"/>
    <property type="match status" value="1"/>
</dbReference>